<evidence type="ECO:0000313" key="2">
    <source>
        <dbReference type="EMBL" id="MCM8558280.1"/>
    </source>
</evidence>
<sequence>MSTKRILTLVIVAGAVATMIGLGIWQLGRAEEKEALLAQYEAATDLDPVAYPVIVPAEPPLYRRSSLNCLEVVDWRHQAGANAAGQSGYAHVADCRTSAEGPGAAVEIGWSREPVAGTDWEGGEVAGVIGPDERYGFRLVAEAGQAGLETSAAPSPDAIRNNHMSYAFQWFAFAAIALIITFLAMRRKPKT</sequence>
<dbReference type="GO" id="GO:0005886">
    <property type="term" value="C:plasma membrane"/>
    <property type="evidence" value="ECO:0007669"/>
    <property type="project" value="UniProtKB-SubCell"/>
</dbReference>
<comment type="similarity">
    <text evidence="1">Belongs to the SURF1 family.</text>
</comment>
<organism evidence="2 3">
    <name type="scientific">Sphingomicrobium sediminis</name>
    <dbReference type="NCBI Taxonomy" id="2950949"/>
    <lineage>
        <taxon>Bacteria</taxon>
        <taxon>Pseudomonadati</taxon>
        <taxon>Pseudomonadota</taxon>
        <taxon>Alphaproteobacteria</taxon>
        <taxon>Sphingomonadales</taxon>
        <taxon>Sphingomonadaceae</taxon>
        <taxon>Sphingomicrobium</taxon>
    </lineage>
</organism>
<evidence type="ECO:0000313" key="3">
    <source>
        <dbReference type="Proteomes" id="UP001155128"/>
    </source>
</evidence>
<dbReference type="CDD" id="cd06662">
    <property type="entry name" value="SURF1"/>
    <property type="match status" value="1"/>
</dbReference>
<dbReference type="EMBL" id="JAMSHT010000001">
    <property type="protein sequence ID" value="MCM8558280.1"/>
    <property type="molecule type" value="Genomic_DNA"/>
</dbReference>
<dbReference type="Proteomes" id="UP001155128">
    <property type="component" value="Unassembled WGS sequence"/>
</dbReference>
<comment type="subcellular location">
    <subcellularLocation>
        <location evidence="1">Cell membrane</location>
        <topology evidence="1">Multi-pass membrane protein</topology>
    </subcellularLocation>
</comment>
<comment type="caution">
    <text evidence="2">The sequence shown here is derived from an EMBL/GenBank/DDBJ whole genome shotgun (WGS) entry which is preliminary data.</text>
</comment>
<evidence type="ECO:0000256" key="1">
    <source>
        <dbReference type="RuleBase" id="RU363076"/>
    </source>
</evidence>
<reference evidence="2" key="1">
    <citation type="submission" date="2022-06" db="EMBL/GenBank/DDBJ databases">
        <title>Sphingomicrobium sedimins sp. nov., a marine bacterium isolated from tidal flat.</title>
        <authorList>
            <person name="Kim C.-H."/>
            <person name="Yoo Y."/>
            <person name="Kim J.-J."/>
        </authorList>
    </citation>
    <scope>NUCLEOTIDE SEQUENCE</scope>
    <source>
        <strain evidence="2">GRR-S6-50</strain>
    </source>
</reference>
<keyword evidence="1" id="KW-0812">Transmembrane</keyword>
<gene>
    <name evidence="2" type="ORF">NDO55_10675</name>
</gene>
<name>A0A9X2J3P9_9SPHN</name>
<feature type="transmembrane region" description="Helical" evidence="1">
    <location>
        <begin position="7"/>
        <end position="27"/>
    </location>
</feature>
<dbReference type="Pfam" id="PF02104">
    <property type="entry name" value="SURF1"/>
    <property type="match status" value="1"/>
</dbReference>
<keyword evidence="1" id="KW-1133">Transmembrane helix</keyword>
<keyword evidence="1" id="KW-0472">Membrane</keyword>
<dbReference type="PROSITE" id="PS50895">
    <property type="entry name" value="SURF1"/>
    <property type="match status" value="1"/>
</dbReference>
<protein>
    <recommendedName>
        <fullName evidence="1">SURF1-like protein</fullName>
    </recommendedName>
</protein>
<accession>A0A9X2J3P9</accession>
<dbReference type="RefSeq" id="WP_252115069.1">
    <property type="nucleotide sequence ID" value="NZ_JAMSHT010000001.1"/>
</dbReference>
<proteinExistence type="inferred from homology"/>
<dbReference type="InterPro" id="IPR002994">
    <property type="entry name" value="Surf1/Shy1"/>
</dbReference>
<feature type="transmembrane region" description="Helical" evidence="1">
    <location>
        <begin position="166"/>
        <end position="185"/>
    </location>
</feature>
<keyword evidence="1" id="KW-1003">Cell membrane</keyword>
<keyword evidence="3" id="KW-1185">Reference proteome</keyword>
<dbReference type="AlphaFoldDB" id="A0A9X2J3P9"/>